<name>A0A846RLC2_9MICC</name>
<feature type="domain" description="TfoX N-terminal" evidence="1">
    <location>
        <begin position="14"/>
        <end position="103"/>
    </location>
</feature>
<dbReference type="InterPro" id="IPR007076">
    <property type="entry name" value="TfoX_N"/>
</dbReference>
<gene>
    <name evidence="2" type="ORF">BJ994_003089</name>
</gene>
<evidence type="ECO:0000313" key="3">
    <source>
        <dbReference type="Proteomes" id="UP000547458"/>
    </source>
</evidence>
<comment type="caution">
    <text evidence="2">The sequence shown here is derived from an EMBL/GenBank/DDBJ whole genome shotgun (WGS) entry which is preliminary data.</text>
</comment>
<sequence>MPDWELADRIRYALATQGAVREKKMFGGLSFMVNGKMVVSVRRDGDLLVRIDPRRSGELLAVSGARPAEMGADRPMGDGWISVGPEATATGEGLSFWLGVALEYNARIRNEDG</sequence>
<dbReference type="RefSeq" id="WP_342450399.1">
    <property type="nucleotide sequence ID" value="NZ_JAATJL010000001.1"/>
</dbReference>
<keyword evidence="3" id="KW-1185">Reference proteome</keyword>
<protein>
    <submittedName>
        <fullName evidence="2">TfoX/Sxy family transcriptional regulator of competence genes</fullName>
    </submittedName>
</protein>
<evidence type="ECO:0000313" key="2">
    <source>
        <dbReference type="EMBL" id="NJC24013.1"/>
    </source>
</evidence>
<dbReference type="EMBL" id="JAATJL010000001">
    <property type="protein sequence ID" value="NJC24013.1"/>
    <property type="molecule type" value="Genomic_DNA"/>
</dbReference>
<dbReference type="AlphaFoldDB" id="A0A846RLC2"/>
<dbReference type="Gene3D" id="3.30.1460.30">
    <property type="entry name" value="YgaC/TfoX-N like chaperone"/>
    <property type="match status" value="1"/>
</dbReference>
<dbReference type="Pfam" id="PF04993">
    <property type="entry name" value="TfoX_N"/>
    <property type="match status" value="1"/>
</dbReference>
<dbReference type="Proteomes" id="UP000547458">
    <property type="component" value="Unassembled WGS sequence"/>
</dbReference>
<dbReference type="SUPFAM" id="SSF159894">
    <property type="entry name" value="YgaC/TfoX-N like"/>
    <property type="match status" value="1"/>
</dbReference>
<evidence type="ECO:0000259" key="1">
    <source>
        <dbReference type="Pfam" id="PF04993"/>
    </source>
</evidence>
<accession>A0A846RLC2</accession>
<reference evidence="2 3" key="1">
    <citation type="submission" date="2020-03" db="EMBL/GenBank/DDBJ databases">
        <title>Sequencing the genomes of 1000 actinobacteria strains.</title>
        <authorList>
            <person name="Klenk H.-P."/>
        </authorList>
    </citation>
    <scope>NUCLEOTIDE SEQUENCE [LARGE SCALE GENOMIC DNA]</scope>
    <source>
        <strain evidence="2 3">DSM 16403</strain>
    </source>
</reference>
<organism evidence="2 3">
    <name type="scientific">Arthrobacter pigmenti</name>
    <dbReference type="NCBI Taxonomy" id="271432"/>
    <lineage>
        <taxon>Bacteria</taxon>
        <taxon>Bacillati</taxon>
        <taxon>Actinomycetota</taxon>
        <taxon>Actinomycetes</taxon>
        <taxon>Micrococcales</taxon>
        <taxon>Micrococcaceae</taxon>
        <taxon>Arthrobacter</taxon>
    </lineage>
</organism>
<proteinExistence type="predicted"/>